<dbReference type="SUPFAM" id="SSF52540">
    <property type="entry name" value="P-loop containing nucleoside triphosphate hydrolases"/>
    <property type="match status" value="1"/>
</dbReference>
<keyword evidence="15" id="KW-1185">Reference proteome</keyword>
<reference evidence="15" key="1">
    <citation type="submission" date="2025-05" db="UniProtKB">
        <authorList>
            <consortium name="RefSeq"/>
        </authorList>
    </citation>
    <scope>NUCLEOTIDE SEQUENCE [LARGE SCALE GENOMIC DNA]</scope>
</reference>
<evidence type="ECO:0000256" key="10">
    <source>
        <dbReference type="ARBA" id="ARBA00023204"/>
    </source>
</evidence>
<dbReference type="AlphaFoldDB" id="A0A8B8I6T0"/>
<feature type="compositionally biased region" description="Basic and acidic residues" evidence="13">
    <location>
        <begin position="362"/>
        <end position="379"/>
    </location>
</feature>
<dbReference type="GO" id="GO:0035861">
    <property type="term" value="C:site of double-strand break"/>
    <property type="evidence" value="ECO:0007669"/>
    <property type="project" value="TreeGrafter"/>
</dbReference>
<dbReference type="GO" id="GO:0030915">
    <property type="term" value="C:Smc5-Smc6 complex"/>
    <property type="evidence" value="ECO:0007669"/>
    <property type="project" value="TreeGrafter"/>
</dbReference>
<dbReference type="GeneID" id="113398265"/>
<dbReference type="InterPro" id="IPR003395">
    <property type="entry name" value="RecF/RecN/SMC_N"/>
</dbReference>
<evidence type="ECO:0000256" key="4">
    <source>
        <dbReference type="ARBA" id="ARBA00022454"/>
    </source>
</evidence>
<evidence type="ECO:0000256" key="8">
    <source>
        <dbReference type="ARBA" id="ARBA00023054"/>
    </source>
</evidence>
<dbReference type="PANTHER" id="PTHR19306:SF6">
    <property type="entry name" value="STRUCTURAL MAINTENANCE OF CHROMOSOMES PROTEIN 6"/>
    <property type="match status" value="1"/>
</dbReference>
<dbReference type="GO" id="GO:0003697">
    <property type="term" value="F:single-stranded DNA binding"/>
    <property type="evidence" value="ECO:0007669"/>
    <property type="project" value="TreeGrafter"/>
</dbReference>
<evidence type="ECO:0000256" key="7">
    <source>
        <dbReference type="ARBA" id="ARBA00022840"/>
    </source>
</evidence>
<organism evidence="15 16">
    <name type="scientific">Vanessa tameamea</name>
    <name type="common">Kamehameha butterfly</name>
    <dbReference type="NCBI Taxonomy" id="334116"/>
    <lineage>
        <taxon>Eukaryota</taxon>
        <taxon>Metazoa</taxon>
        <taxon>Ecdysozoa</taxon>
        <taxon>Arthropoda</taxon>
        <taxon>Hexapoda</taxon>
        <taxon>Insecta</taxon>
        <taxon>Pterygota</taxon>
        <taxon>Neoptera</taxon>
        <taxon>Endopterygota</taxon>
        <taxon>Lepidoptera</taxon>
        <taxon>Glossata</taxon>
        <taxon>Ditrysia</taxon>
        <taxon>Papilionoidea</taxon>
        <taxon>Nymphalidae</taxon>
        <taxon>Nymphalinae</taxon>
        <taxon>Vanessa</taxon>
    </lineage>
</organism>
<dbReference type="RefSeq" id="XP_026492705.2">
    <property type="nucleotide sequence ID" value="XM_026636920.2"/>
</dbReference>
<dbReference type="GO" id="GO:0000724">
    <property type="term" value="P:double-strand break repair via homologous recombination"/>
    <property type="evidence" value="ECO:0007669"/>
    <property type="project" value="TreeGrafter"/>
</dbReference>
<evidence type="ECO:0000256" key="13">
    <source>
        <dbReference type="SAM" id="MobiDB-lite"/>
    </source>
</evidence>
<keyword evidence="6" id="KW-0227">DNA damage</keyword>
<dbReference type="GO" id="GO:0003684">
    <property type="term" value="F:damaged DNA binding"/>
    <property type="evidence" value="ECO:0007669"/>
    <property type="project" value="TreeGrafter"/>
</dbReference>
<dbReference type="OrthoDB" id="10072614at2759"/>
<feature type="region of interest" description="Disordered" evidence="13">
    <location>
        <begin position="357"/>
        <end position="379"/>
    </location>
</feature>
<feature type="coiled-coil region" evidence="12">
    <location>
        <begin position="633"/>
        <end position="801"/>
    </location>
</feature>
<evidence type="ECO:0000256" key="1">
    <source>
        <dbReference type="ARBA" id="ARBA00004123"/>
    </source>
</evidence>
<gene>
    <name evidence="16" type="primary">Smc6</name>
</gene>
<evidence type="ECO:0000256" key="3">
    <source>
        <dbReference type="ARBA" id="ARBA00006793"/>
    </source>
</evidence>
<keyword evidence="7" id="KW-0067">ATP-binding</keyword>
<keyword evidence="11" id="KW-0539">Nucleus</keyword>
<evidence type="ECO:0000256" key="6">
    <source>
        <dbReference type="ARBA" id="ARBA00022763"/>
    </source>
</evidence>
<protein>
    <submittedName>
        <fullName evidence="16">Structural maintenance of chromosomes protein 6</fullName>
    </submittedName>
</protein>
<dbReference type="Pfam" id="PF02463">
    <property type="entry name" value="SMC_N"/>
    <property type="match status" value="1"/>
</dbReference>
<evidence type="ECO:0000259" key="14">
    <source>
        <dbReference type="Pfam" id="PF02463"/>
    </source>
</evidence>
<name>A0A8B8I6T0_VANTA</name>
<comment type="similarity">
    <text evidence="3">Belongs to the SMC family. SMC6 subfamily.</text>
</comment>
<comment type="subcellular location">
    <subcellularLocation>
        <location evidence="2">Chromosome</location>
    </subcellularLocation>
    <subcellularLocation>
        <location evidence="1">Nucleus</location>
    </subcellularLocation>
</comment>
<feature type="domain" description="RecF/RecN/SMC N-terminal" evidence="14">
    <location>
        <begin position="16"/>
        <end position="998"/>
    </location>
</feature>
<evidence type="ECO:0000256" key="12">
    <source>
        <dbReference type="SAM" id="Coils"/>
    </source>
</evidence>
<dbReference type="InterPro" id="IPR027417">
    <property type="entry name" value="P-loop_NTPase"/>
</dbReference>
<proteinExistence type="inferred from homology"/>
<dbReference type="OMA" id="MCHDHFY"/>
<dbReference type="Gene3D" id="3.40.50.300">
    <property type="entry name" value="P-loop containing nucleotide triphosphate hydrolases"/>
    <property type="match status" value="2"/>
</dbReference>
<keyword evidence="8 12" id="KW-0175">Coiled coil</keyword>
<keyword evidence="9" id="KW-0233">DNA recombination</keyword>
<dbReference type="Proteomes" id="UP001652626">
    <property type="component" value="Chromosome 2"/>
</dbReference>
<keyword evidence="4" id="KW-0158">Chromosome</keyword>
<evidence type="ECO:0000256" key="5">
    <source>
        <dbReference type="ARBA" id="ARBA00022741"/>
    </source>
</evidence>
<keyword evidence="5" id="KW-0547">Nucleotide-binding</keyword>
<evidence type="ECO:0000313" key="16">
    <source>
        <dbReference type="RefSeq" id="XP_026492705.2"/>
    </source>
</evidence>
<evidence type="ECO:0000313" key="15">
    <source>
        <dbReference type="Proteomes" id="UP001652626"/>
    </source>
</evidence>
<accession>A0A8B8I6T0</accession>
<dbReference type="GO" id="GO:0005634">
    <property type="term" value="C:nucleus"/>
    <property type="evidence" value="ECO:0007669"/>
    <property type="project" value="UniProtKB-SubCell"/>
</dbReference>
<evidence type="ECO:0000256" key="9">
    <source>
        <dbReference type="ARBA" id="ARBA00023172"/>
    </source>
</evidence>
<dbReference type="GO" id="GO:0005524">
    <property type="term" value="F:ATP binding"/>
    <property type="evidence" value="ECO:0007669"/>
    <property type="project" value="UniProtKB-KW"/>
</dbReference>
<dbReference type="PANTHER" id="PTHR19306">
    <property type="entry name" value="STRUCTURAL MAINTENANCE OF CHROMOSOMES 5,6 SMC5, SMC6"/>
    <property type="match status" value="1"/>
</dbReference>
<reference evidence="16" key="2">
    <citation type="submission" date="2025-08" db="UniProtKB">
        <authorList>
            <consortium name="RefSeq"/>
        </authorList>
    </citation>
    <scope>IDENTIFICATION</scope>
    <source>
        <tissue evidence="16">Whole body</tissue>
    </source>
</reference>
<evidence type="ECO:0000256" key="11">
    <source>
        <dbReference type="ARBA" id="ARBA00023242"/>
    </source>
</evidence>
<keyword evidence="10" id="KW-0234">DNA repair</keyword>
<feature type="coiled-coil region" evidence="12">
    <location>
        <begin position="846"/>
        <end position="880"/>
    </location>
</feature>
<sequence length="1038" mass="119726">MEYNDVDDEIDGLILTIQVKNFLCHDNLIIELHQNNIHWVFGRNGSGKSAILTALIVGLGGKAAATRRGNNIQSFIKKGSNYATIEIKIKNSTPKSYNHDRYGDHITVIRKITTAGGSSYIVKSATGEVVSTKYAEINNIMLALEIQVDNPISVLNQDEARSFCWTDSKKLFSLFRRATNLDYSESNYNKVLDNCRMAIAIKTEKDRTCAQLEREYKSWENKYRQLLSRNEMKIQMRDLKKELVWSEISELQLKQQSLNEQIDLQMRKCQKISDKLLAMEEDFEGNRNIIETLKQRLEENDREKTSLEAEKRAIEEEIRNVQTNHRTAQRATVKKREQLDKETRKIADFEHEIRNIESGAEAGRREALERRASEAREAEQAVRARVSTAEHRVEQAAAQHERAQALAAREDAERRDLLERFEKLRRSQQELRSRHGDPLAAWGEHVGALRRRVQQAVERRQFSQPPLGPVGYYLRLKDQKWGNALEHIISNMKTTFCVNSPEDSRKLFEIMQEVYGNKPKPSVTCSRFLPKRHDVSRRRVQAHPCALDMLDIENPVIANFLIDNLSLETVLLVPDQEEAIRQADTEANVPLNCSKIVTEDCMEFYPAPNYRSYGGDPRRLGHHYLHLSTEDGERRLREAVARAEEALRSQTERARAARGEEQRAAREAREAGAGLQALLAARLERERELRAAERARDLHRSPQHDELEKELDVTKQIVETLRVELKETSTAENIYVQKIGEHEAKLRQIKTKLADLTDVSRKLYEEITREQSKVDNREAKRQNYERILKEHQDGLVQIRDQSTQQEANISEKVNKALATGTRVDNPRDRRTIQELLQETRIKLKAVDSLTLDMETVSTEMARAEEEYTNLKELLTKFSELIEETQSSIDARLKFCYQLEIQITRRVQFCFGSILAAHGYNGRIEVKHSSGELTLQLSGRDGSRRTQGAAALSGGERSYCTVALLLALWECVELPFYFLDEFDVFTDADNRRIMIELLLDFARRHPSRQFVFLAPELPHARAMTSERPLELHRLEDPRP</sequence>
<evidence type="ECO:0000256" key="2">
    <source>
        <dbReference type="ARBA" id="ARBA00004286"/>
    </source>
</evidence>